<evidence type="ECO:0000313" key="3">
    <source>
        <dbReference type="EMBL" id="MCB6183058.1"/>
    </source>
</evidence>
<organism evidence="3 4">
    <name type="scientific">Leeia speluncae</name>
    <dbReference type="NCBI Taxonomy" id="2884804"/>
    <lineage>
        <taxon>Bacteria</taxon>
        <taxon>Pseudomonadati</taxon>
        <taxon>Pseudomonadota</taxon>
        <taxon>Betaproteobacteria</taxon>
        <taxon>Neisseriales</taxon>
        <taxon>Leeiaceae</taxon>
        <taxon>Leeia</taxon>
    </lineage>
</organism>
<evidence type="ECO:0000259" key="2">
    <source>
        <dbReference type="Pfam" id="PF17409"/>
    </source>
</evidence>
<accession>A0ABS8D4X8</accession>
<keyword evidence="4" id="KW-1185">Reference proteome</keyword>
<dbReference type="InterPro" id="IPR035348">
    <property type="entry name" value="MoaF_C"/>
</dbReference>
<gene>
    <name evidence="3" type="ORF">LIN78_05785</name>
</gene>
<feature type="domain" description="MoaF C-terminal" evidence="2">
    <location>
        <begin position="158"/>
        <end position="269"/>
    </location>
</feature>
<dbReference type="Pfam" id="PF10703">
    <property type="entry name" value="MoaF"/>
    <property type="match status" value="1"/>
</dbReference>
<feature type="domain" description="Molybdenum cofactor biosynthesis protein F N-terminal" evidence="1">
    <location>
        <begin position="8"/>
        <end position="114"/>
    </location>
</feature>
<dbReference type="Proteomes" id="UP001165395">
    <property type="component" value="Unassembled WGS sequence"/>
</dbReference>
<evidence type="ECO:0000259" key="1">
    <source>
        <dbReference type="Pfam" id="PF10703"/>
    </source>
</evidence>
<reference evidence="3" key="1">
    <citation type="submission" date="2021-10" db="EMBL/GenBank/DDBJ databases">
        <title>The complete genome sequence of Leeia sp. TBRC 13508.</title>
        <authorList>
            <person name="Charoenyingcharoen P."/>
            <person name="Yukphan P."/>
        </authorList>
    </citation>
    <scope>NUCLEOTIDE SEQUENCE</scope>
    <source>
        <strain evidence="3">TBRC 13508</strain>
    </source>
</reference>
<evidence type="ECO:0000313" key="4">
    <source>
        <dbReference type="Proteomes" id="UP001165395"/>
    </source>
</evidence>
<dbReference type="Gene3D" id="2.40.128.20">
    <property type="match status" value="1"/>
</dbReference>
<dbReference type="RefSeq" id="WP_227179430.1">
    <property type="nucleotide sequence ID" value="NZ_JAJBZT010000002.1"/>
</dbReference>
<comment type="caution">
    <text evidence="3">The sequence shown here is derived from an EMBL/GenBank/DDBJ whole genome shotgun (WGS) entry which is preliminary data.</text>
</comment>
<dbReference type="InterPro" id="IPR024724">
    <property type="entry name" value="MoaF_N"/>
</dbReference>
<dbReference type="InterPro" id="IPR012674">
    <property type="entry name" value="Calycin"/>
</dbReference>
<protein>
    <submittedName>
        <fullName evidence="3">Molybdenum cofactor biosynthesis F family protein</fullName>
    </submittedName>
</protein>
<dbReference type="Pfam" id="PF17409">
    <property type="entry name" value="MoaF_C"/>
    <property type="match status" value="1"/>
</dbReference>
<dbReference type="EMBL" id="JAJBZT010000002">
    <property type="protein sequence ID" value="MCB6183058.1"/>
    <property type="molecule type" value="Genomic_DNA"/>
</dbReference>
<name>A0ABS8D4X8_9NEIS</name>
<proteinExistence type="predicted"/>
<sequence length="276" mass="30957">MSTQDPIFIQVGDLADGFAPDSNILMNTAALIGQQFTLHFADGTSQHIQIENTQTLSWQASQTTAPVSTPYRATTLRDGIYFLDFISPIQAASTITLVINQHQQSAVMVVGQLPTEAETRIDMFSRVEKNLPLTPVTTQISFATFNRPFTNDDQLPTFTQELIGQRVMYTYSKTERYEHVYLNDHFYAWQCLDGVEKGLADVDRCHYIKVSDLLYLFVWQEKIVPTLGVVMVDLQRLKTDGKIVGYRGNDFGELSNFPVGAIAQPLNKTIHPAIAS</sequence>